<dbReference type="GO" id="GO:0004252">
    <property type="term" value="F:serine-type endopeptidase activity"/>
    <property type="evidence" value="ECO:0007669"/>
    <property type="project" value="InterPro"/>
</dbReference>
<evidence type="ECO:0000256" key="6">
    <source>
        <dbReference type="SAM" id="Phobius"/>
    </source>
</evidence>
<evidence type="ECO:0000256" key="2">
    <source>
        <dbReference type="ARBA" id="ARBA00009045"/>
    </source>
</evidence>
<organism evidence="8 9">
    <name type="scientific">Hymenolepis diminuta</name>
    <name type="common">Rat tapeworm</name>
    <dbReference type="NCBI Taxonomy" id="6216"/>
    <lineage>
        <taxon>Eukaryota</taxon>
        <taxon>Metazoa</taxon>
        <taxon>Spiralia</taxon>
        <taxon>Lophotrochozoa</taxon>
        <taxon>Platyhelminthes</taxon>
        <taxon>Cestoda</taxon>
        <taxon>Eucestoda</taxon>
        <taxon>Cyclophyllidea</taxon>
        <taxon>Hymenolepididae</taxon>
        <taxon>Hymenolepis</taxon>
    </lineage>
</organism>
<dbReference type="PANTHER" id="PTHR45840:SF2">
    <property type="entry name" value="PROTEIN RHOMBOID-RELATED"/>
    <property type="match status" value="1"/>
</dbReference>
<dbReference type="InterPro" id="IPR022764">
    <property type="entry name" value="Peptidase_S54_rhomboid_dom"/>
</dbReference>
<keyword evidence="3 6" id="KW-0812">Transmembrane</keyword>
<dbReference type="SUPFAM" id="SSF144091">
    <property type="entry name" value="Rhomboid-like"/>
    <property type="match status" value="1"/>
</dbReference>
<comment type="subcellular location">
    <subcellularLocation>
        <location evidence="1">Membrane</location>
        <topology evidence="1">Multi-pass membrane protein</topology>
    </subcellularLocation>
</comment>
<evidence type="ECO:0000313" key="8">
    <source>
        <dbReference type="EMBL" id="VUZ55678.1"/>
    </source>
</evidence>
<feature type="domain" description="Peptidase S54 rhomboid" evidence="7">
    <location>
        <begin position="79"/>
        <end position="236"/>
    </location>
</feature>
<dbReference type="GO" id="GO:0016020">
    <property type="term" value="C:membrane"/>
    <property type="evidence" value="ECO:0007669"/>
    <property type="project" value="UniProtKB-SubCell"/>
</dbReference>
<gene>
    <name evidence="8" type="ORF">WMSIL1_LOCUS13662</name>
</gene>
<accession>A0A564Z9X5</accession>
<dbReference type="InterPro" id="IPR035952">
    <property type="entry name" value="Rhomboid-like_sf"/>
</dbReference>
<dbReference type="EMBL" id="CABIJS010000697">
    <property type="protein sequence ID" value="VUZ55678.1"/>
    <property type="molecule type" value="Genomic_DNA"/>
</dbReference>
<feature type="transmembrane region" description="Helical" evidence="6">
    <location>
        <begin position="217"/>
        <end position="235"/>
    </location>
</feature>
<feature type="transmembrane region" description="Helical" evidence="6">
    <location>
        <begin position="121"/>
        <end position="141"/>
    </location>
</feature>
<dbReference type="Pfam" id="PF01694">
    <property type="entry name" value="Rhomboid"/>
    <property type="match status" value="1"/>
</dbReference>
<protein>
    <recommendedName>
        <fullName evidence="7">Peptidase S54 rhomboid domain-containing protein</fullName>
    </recommendedName>
</protein>
<evidence type="ECO:0000256" key="3">
    <source>
        <dbReference type="ARBA" id="ARBA00022692"/>
    </source>
</evidence>
<feature type="transmembrane region" description="Helical" evidence="6">
    <location>
        <begin position="173"/>
        <end position="197"/>
    </location>
</feature>
<evidence type="ECO:0000313" key="9">
    <source>
        <dbReference type="Proteomes" id="UP000321570"/>
    </source>
</evidence>
<dbReference type="Gene3D" id="1.20.1540.10">
    <property type="entry name" value="Rhomboid-like"/>
    <property type="match status" value="1"/>
</dbReference>
<dbReference type="AlphaFoldDB" id="A0A564Z9X5"/>
<reference evidence="8 9" key="1">
    <citation type="submission" date="2019-07" db="EMBL/GenBank/DDBJ databases">
        <authorList>
            <person name="Jastrzebski P J."/>
            <person name="Paukszto L."/>
            <person name="Jastrzebski P J."/>
        </authorList>
    </citation>
    <scope>NUCLEOTIDE SEQUENCE [LARGE SCALE GENOMIC DNA]</scope>
    <source>
        <strain evidence="8 9">WMS-il1</strain>
    </source>
</reference>
<evidence type="ECO:0000259" key="7">
    <source>
        <dbReference type="Pfam" id="PF01694"/>
    </source>
</evidence>
<proteinExistence type="inferred from homology"/>
<dbReference type="Proteomes" id="UP000321570">
    <property type="component" value="Unassembled WGS sequence"/>
</dbReference>
<keyword evidence="4 6" id="KW-1133">Transmembrane helix</keyword>
<keyword evidence="9" id="KW-1185">Reference proteome</keyword>
<feature type="transmembrane region" description="Helical" evidence="6">
    <location>
        <begin position="147"/>
        <end position="166"/>
    </location>
</feature>
<dbReference type="PANTHER" id="PTHR45840">
    <property type="entry name" value="RHOMBOID-RELATED PROTEIN"/>
    <property type="match status" value="1"/>
</dbReference>
<dbReference type="InterPro" id="IPR051739">
    <property type="entry name" value="Rhomboid_IM_Serine_Proteases"/>
</dbReference>
<feature type="transmembrane region" description="Helical" evidence="6">
    <location>
        <begin position="29"/>
        <end position="47"/>
    </location>
</feature>
<feature type="transmembrane region" description="Helical" evidence="6">
    <location>
        <begin position="94"/>
        <end position="114"/>
    </location>
</feature>
<evidence type="ECO:0000256" key="5">
    <source>
        <dbReference type="ARBA" id="ARBA00023136"/>
    </source>
</evidence>
<comment type="similarity">
    <text evidence="2">Belongs to the peptidase S54 family.</text>
</comment>
<evidence type="ECO:0000256" key="4">
    <source>
        <dbReference type="ARBA" id="ARBA00022989"/>
    </source>
</evidence>
<feature type="transmembrane region" description="Helical" evidence="6">
    <location>
        <begin position="247"/>
        <end position="268"/>
    </location>
</feature>
<name>A0A564Z9X5_HYMDI</name>
<evidence type="ECO:0000256" key="1">
    <source>
        <dbReference type="ARBA" id="ARBA00004141"/>
    </source>
</evidence>
<keyword evidence="5 6" id="KW-0472">Membrane</keyword>
<sequence>MDRFEIKDGEFREIENAYCKGRNCRPPPFLIPLIVLVEIVVFVYYTVAASKDNNPYNDVTAFSGNPNSSSLTYYPEKRHEVWRFVTYIFMHNGYVHLIINVLAQLILGCFLEWFHKYWRVGIVFLGGVIGAVFVLAVTVPYNSLDGAGGGAYALAGAQSAVVLMNWKDLYIQWYWCGFDIFNLGYFWFLVIFLLVIGDGTLIIYDKLISENPLHISVASYIGGFVIGFLLGVIVLRPRKMERWLKILTWICVVLLTILVLMSVTFLSICGRSGWCPPIKLD</sequence>